<comment type="caution">
    <text evidence="1">The sequence shown here is derived from an EMBL/GenBank/DDBJ whole genome shotgun (WGS) entry which is preliminary data.</text>
</comment>
<dbReference type="Proteomes" id="UP000233551">
    <property type="component" value="Unassembled WGS sequence"/>
</dbReference>
<sequence length="208" mass="23424">MQHCMMIGYEQKRFTIPIGYCLLYRIVVASDSHTVTPADVHMPFATPLRLSCMLQAHRYHHQNCRVYLYECTPPSPPPYNFLPLYLDLVKRIIDYVSVAGAGNVVWCKKLPFMMDRAMMTLFLGPGFIPLTASDGLTRYGIFRFIGHMNDYDGLGAGGFDSEVEVASSLAMGDDCLGGPNSILLRKKYGHPSRPRTLQSMNMFTSPRD</sequence>
<evidence type="ECO:0000313" key="1">
    <source>
        <dbReference type="EMBL" id="PKI71715.1"/>
    </source>
</evidence>
<organism evidence="1 2">
    <name type="scientific">Punica granatum</name>
    <name type="common">Pomegranate</name>
    <dbReference type="NCBI Taxonomy" id="22663"/>
    <lineage>
        <taxon>Eukaryota</taxon>
        <taxon>Viridiplantae</taxon>
        <taxon>Streptophyta</taxon>
        <taxon>Embryophyta</taxon>
        <taxon>Tracheophyta</taxon>
        <taxon>Spermatophyta</taxon>
        <taxon>Magnoliopsida</taxon>
        <taxon>eudicotyledons</taxon>
        <taxon>Gunneridae</taxon>
        <taxon>Pentapetalae</taxon>
        <taxon>rosids</taxon>
        <taxon>malvids</taxon>
        <taxon>Myrtales</taxon>
        <taxon>Lythraceae</taxon>
        <taxon>Punica</taxon>
    </lineage>
</organism>
<proteinExistence type="predicted"/>
<evidence type="ECO:0000313" key="2">
    <source>
        <dbReference type="Proteomes" id="UP000233551"/>
    </source>
</evidence>
<keyword evidence="2" id="KW-1185">Reference proteome</keyword>
<dbReference type="EMBL" id="PGOL01000361">
    <property type="protein sequence ID" value="PKI71715.1"/>
    <property type="molecule type" value="Genomic_DNA"/>
</dbReference>
<gene>
    <name evidence="1" type="ORF">CRG98_007848</name>
</gene>
<dbReference type="AlphaFoldDB" id="A0A2I0KTB1"/>
<name>A0A2I0KTB1_PUNGR</name>
<reference evidence="1 2" key="1">
    <citation type="submission" date="2017-11" db="EMBL/GenBank/DDBJ databases">
        <title>De-novo sequencing of pomegranate (Punica granatum L.) genome.</title>
        <authorList>
            <person name="Akparov Z."/>
            <person name="Amiraslanov A."/>
            <person name="Hajiyeva S."/>
            <person name="Abbasov M."/>
            <person name="Kaur K."/>
            <person name="Hamwieh A."/>
            <person name="Solovyev V."/>
            <person name="Salamov A."/>
            <person name="Braich B."/>
            <person name="Kosarev P."/>
            <person name="Mahmoud A."/>
            <person name="Hajiyev E."/>
            <person name="Babayeva S."/>
            <person name="Izzatullayeva V."/>
            <person name="Mammadov A."/>
            <person name="Mammadov A."/>
            <person name="Sharifova S."/>
            <person name="Ojaghi J."/>
            <person name="Eynullazada K."/>
            <person name="Bayramov B."/>
            <person name="Abdulazimova A."/>
            <person name="Shahmuradov I."/>
        </authorList>
    </citation>
    <scope>NUCLEOTIDE SEQUENCE [LARGE SCALE GENOMIC DNA]</scope>
    <source>
        <strain evidence="2">cv. AG2017</strain>
        <tissue evidence="1">Leaf</tissue>
    </source>
</reference>
<accession>A0A2I0KTB1</accession>
<protein>
    <submittedName>
        <fullName evidence="1">Uncharacterized protein</fullName>
    </submittedName>
</protein>